<evidence type="ECO:0000259" key="1">
    <source>
        <dbReference type="Pfam" id="PF01370"/>
    </source>
</evidence>
<dbReference type="SUPFAM" id="SSF51735">
    <property type="entry name" value="NAD(P)-binding Rossmann-fold domains"/>
    <property type="match status" value="1"/>
</dbReference>
<feature type="domain" description="NAD-dependent epimerase/dehydratase" evidence="1">
    <location>
        <begin position="6"/>
        <end position="211"/>
    </location>
</feature>
<dbReference type="OrthoDB" id="8205493at2"/>
<accession>A0A7J9UTG1</accession>
<reference evidence="2 3" key="1">
    <citation type="submission" date="2019-10" db="EMBL/GenBank/DDBJ databases">
        <title>Georgenia wutianyii sp. nov. and Georgenia yuyongxinii sp. nov. isolated from plateau pika (Ochotona curzoniae) in the Qinghai-Tibet plateau of China.</title>
        <authorList>
            <person name="Tian Z."/>
        </authorList>
    </citation>
    <scope>NUCLEOTIDE SEQUENCE [LARGE SCALE GENOMIC DNA]</scope>
    <source>
        <strain evidence="2 3">JCM 15130</strain>
    </source>
</reference>
<dbReference type="Pfam" id="PF01370">
    <property type="entry name" value="Epimerase"/>
    <property type="match status" value="1"/>
</dbReference>
<dbReference type="EMBL" id="WHPD01000978">
    <property type="protein sequence ID" value="MPV87907.1"/>
    <property type="molecule type" value="Genomic_DNA"/>
</dbReference>
<sequence>MSLHVVIGAGPVGSALATLLAGQEHDVRVVTRSGRGPVHPRIARVSADVAVPGALMPHVAGAVALYNCANPASYQAWARDWPPLAAGMLRAAEDSGAVLVTMGNLYGYGPVSGPITADHPLAATTRKGRLRARLWEQALDAHHAGRLRAVEIRASDYLGPAVTPATGLLAHYAGPVLSGRPTWVLGDPDAPHSWTYVPDAARTLAAAAADERAWGQAWHVPTNRPVPVRAVLEELARIAGRPAPRIRRLPRVAVTALSPVVPVLRELRELLYQFERPFEMDAAATVAALRVEPTPWSEILAATAADWAGRLAPAGHVTA</sequence>
<keyword evidence="3" id="KW-1185">Reference proteome</keyword>
<proteinExistence type="predicted"/>
<dbReference type="Proteomes" id="UP000429644">
    <property type="component" value="Unassembled WGS sequence"/>
</dbReference>
<comment type="caution">
    <text evidence="2">The sequence shown here is derived from an EMBL/GenBank/DDBJ whole genome shotgun (WGS) entry which is preliminary data.</text>
</comment>
<dbReference type="Gene3D" id="3.40.50.720">
    <property type="entry name" value="NAD(P)-binding Rossmann-like Domain"/>
    <property type="match status" value="1"/>
</dbReference>
<dbReference type="InterPro" id="IPR036291">
    <property type="entry name" value="NAD(P)-bd_dom_sf"/>
</dbReference>
<gene>
    <name evidence="2" type="ORF">GB882_04455</name>
</gene>
<dbReference type="InterPro" id="IPR001509">
    <property type="entry name" value="Epimerase_deHydtase"/>
</dbReference>
<dbReference type="AlphaFoldDB" id="A0A7J9UTG1"/>
<dbReference type="RefSeq" id="WP_152230532.1">
    <property type="nucleotide sequence ID" value="NZ_BAAAOT010000002.1"/>
</dbReference>
<name>A0A7J9UTG1_9MICO</name>
<organism evidence="2 3">
    <name type="scientific">Georgenia ruanii</name>
    <dbReference type="NCBI Taxonomy" id="348442"/>
    <lineage>
        <taxon>Bacteria</taxon>
        <taxon>Bacillati</taxon>
        <taxon>Actinomycetota</taxon>
        <taxon>Actinomycetes</taxon>
        <taxon>Micrococcales</taxon>
        <taxon>Bogoriellaceae</taxon>
        <taxon>Georgenia</taxon>
    </lineage>
</organism>
<evidence type="ECO:0000313" key="3">
    <source>
        <dbReference type="Proteomes" id="UP000429644"/>
    </source>
</evidence>
<protein>
    <submittedName>
        <fullName evidence="2">NAD-dependent epimerase/dehydratase family protein</fullName>
    </submittedName>
</protein>
<evidence type="ECO:0000313" key="2">
    <source>
        <dbReference type="EMBL" id="MPV87907.1"/>
    </source>
</evidence>